<dbReference type="AlphaFoldDB" id="A0A0J8VPV8"/>
<dbReference type="InterPro" id="IPR011990">
    <property type="entry name" value="TPR-like_helical_dom_sf"/>
</dbReference>
<keyword evidence="2" id="KW-0808">Transferase</keyword>
<dbReference type="InterPro" id="IPR043148">
    <property type="entry name" value="TagF_C"/>
</dbReference>
<dbReference type="PANTHER" id="PTHR22916">
    <property type="entry name" value="GLYCOSYLTRANSFERASE"/>
    <property type="match status" value="1"/>
</dbReference>
<dbReference type="CDD" id="cd00761">
    <property type="entry name" value="Glyco_tranf_GTA_type"/>
    <property type="match status" value="1"/>
</dbReference>
<dbReference type="EMBL" id="LFEJ01000012">
    <property type="protein sequence ID" value="KMV35201.1"/>
    <property type="molecule type" value="Genomic_DNA"/>
</dbReference>
<dbReference type="Gene3D" id="3.90.550.10">
    <property type="entry name" value="Spore Coat Polysaccharide Biosynthesis Protein SpsA, Chain A"/>
    <property type="match status" value="1"/>
</dbReference>
<proteinExistence type="predicted"/>
<dbReference type="GO" id="GO:0047355">
    <property type="term" value="F:CDP-glycerol glycerophosphotransferase activity"/>
    <property type="evidence" value="ECO:0007669"/>
    <property type="project" value="InterPro"/>
</dbReference>
<dbReference type="STRING" id="1121863.GCA_000621185_01846"/>
<organism evidence="2 3">
    <name type="scientific">Franconibacter pulveris</name>
    <dbReference type="NCBI Taxonomy" id="435910"/>
    <lineage>
        <taxon>Bacteria</taxon>
        <taxon>Pseudomonadati</taxon>
        <taxon>Pseudomonadota</taxon>
        <taxon>Gammaproteobacteria</taxon>
        <taxon>Enterobacterales</taxon>
        <taxon>Enterobacteriaceae</taxon>
        <taxon>Franconibacter</taxon>
    </lineage>
</organism>
<sequence>MFKGKLRKLIKKPGLFFSDMAANQLRKLGKVYVKKVEGHYQYTVVSAVYNVGRYLDDFFASIVRQKLNFKKHIHLVMVDDGSTDDSAFIIKKWQKKYPANITYLYQENAGQSCARNLGLQHVKSEWVSFVDPDDFLDCNYFYNVDNFINNNNDKDIKLLGCNIIFYIESKNIFRDNHPLSYRFKNGNHLISLSALEKEVQLSASTAFFKTEEIASNNLMFDNRVKPNFEDGHFIANYLLNLKDGSVGFLRDSKYYYRKREDGTSTLDTSWTKPERFLNVPEFGYLDMLRKFKEAKGYVPVYIQRTVLYEMVWYVKHLVNHSEKAVFLSHAEKTAFINKLKEIFTFLDKKEILDFELAGAWFFHKIAMLAFFKEQQPDAQIVYIEKYDAFKHMAQLRYFTKSVALEQISLDGRDVIPAYAKTIRHDFMDETLIFERRLWVELGDAQVINIKVCQLPTRLSLGGKQNKEGIKVTNIVQHFASLKPRYETKKEYHQAWIFMDRDTQADDNAEHLYRYVRDNYPQQNIFFVLQKSSHDWSRLEQEGFKLLEFGSQEHKLALGSCSKVISSHANRYVTNLLGPKMLAGKHYIFLQHGVTKDDISGWLNSKEDINCFVTASPYEYQSIHEDGSRYYYTKKEVVLTGFPRHDKLIVNDNKERLIIIMPTWRQTIVGPVVGDGEERALNPLFMQTQFAQCWYNVLHSPLLQKFAEKYDFKVAFFPHANIQPYLSQFQVPDYIEIITHAQGSIQNLFKRASLMVTDYSSVAFEMAVQNKPVIYYQFDAKECFSGAHIYSKGYFDYRKHGFGPVVESEKELFKELNTLLKNNAVPSAKILKRISETFPFRDGFNCERTYQAIASLDKPLPTGFADAEIYQQYAMQAAEARRWALAEQRWQAYLTLALTQEEEAQGYADLTEAQRKQGKLIDAHNTICRWQERYPKQSHPVLLASMALLEMAEHHWQQAAFYWQEAGQAHADNVRYCYSLYRSGQISALEALCKKSQPVTGFSYARFCLLLARKQWQEAVAYVKEQDVDVTSQESLDNKLLITLSYCYQQMNKLNDAHRCLATYEQYIENDPQCRLKIARLAFLRQNWEKIITQLNKACSDITHLPDEHVYYYFMALLHTEKYGEIYNDYQNLKGEIKNSAGLVKIYAQACLALNKVAEVFMLFEKTDKPDDEFYLIYANALKDAGRFNQALTVIRHKISRYTQKAWILRCELAQLSEHWDEAYNCWLSLLRHYPQNLPENAAETLQSLKLLSELSLKQSVE</sequence>
<dbReference type="InterPro" id="IPR001173">
    <property type="entry name" value="Glyco_trans_2-like"/>
</dbReference>
<dbReference type="SUPFAM" id="SSF53448">
    <property type="entry name" value="Nucleotide-diphospho-sugar transferases"/>
    <property type="match status" value="1"/>
</dbReference>
<gene>
    <name evidence="2" type="ORF">ACH50_08135</name>
</gene>
<dbReference type="InterPro" id="IPR029044">
    <property type="entry name" value="Nucleotide-diphossugar_trans"/>
</dbReference>
<dbReference type="OrthoDB" id="6813549at2"/>
<keyword evidence="3" id="KW-1185">Reference proteome</keyword>
<dbReference type="Pfam" id="PF04464">
    <property type="entry name" value="Glyphos_transf"/>
    <property type="match status" value="1"/>
</dbReference>
<feature type="domain" description="Glycosyltransferase 2-like" evidence="1">
    <location>
        <begin position="43"/>
        <end position="152"/>
    </location>
</feature>
<dbReference type="SUPFAM" id="SSF53756">
    <property type="entry name" value="UDP-Glycosyltransferase/glycogen phosphorylase"/>
    <property type="match status" value="1"/>
</dbReference>
<dbReference type="PANTHER" id="PTHR22916:SF3">
    <property type="entry name" value="UDP-GLCNAC:BETAGAL BETA-1,3-N-ACETYLGLUCOSAMINYLTRANSFERASE-LIKE PROTEIN 1"/>
    <property type="match status" value="1"/>
</dbReference>
<evidence type="ECO:0000259" key="1">
    <source>
        <dbReference type="Pfam" id="PF00535"/>
    </source>
</evidence>
<protein>
    <submittedName>
        <fullName evidence="2">Beta-1,3-glucosyltransferase</fullName>
    </submittedName>
</protein>
<evidence type="ECO:0000313" key="2">
    <source>
        <dbReference type="EMBL" id="KMV35201.1"/>
    </source>
</evidence>
<dbReference type="PATRIC" id="fig|1656095.3.peg.3621"/>
<accession>A0A0J8VPV8</accession>
<name>A0A0J8VPV8_9ENTR</name>
<dbReference type="Gene3D" id="1.25.40.10">
    <property type="entry name" value="Tetratricopeptide repeat domain"/>
    <property type="match status" value="1"/>
</dbReference>
<dbReference type="Gene3D" id="3.40.50.12580">
    <property type="match status" value="1"/>
</dbReference>
<dbReference type="GO" id="GO:0016758">
    <property type="term" value="F:hexosyltransferase activity"/>
    <property type="evidence" value="ECO:0007669"/>
    <property type="project" value="UniProtKB-ARBA"/>
</dbReference>
<dbReference type="GO" id="GO:0016020">
    <property type="term" value="C:membrane"/>
    <property type="evidence" value="ECO:0007669"/>
    <property type="project" value="InterPro"/>
</dbReference>
<comment type="caution">
    <text evidence="2">The sequence shown here is derived from an EMBL/GenBank/DDBJ whole genome shotgun (WGS) entry which is preliminary data.</text>
</comment>
<dbReference type="InterPro" id="IPR007554">
    <property type="entry name" value="Glycerophosphate_synth"/>
</dbReference>
<dbReference type="RefSeq" id="WP_048887745.1">
    <property type="nucleotide sequence ID" value="NZ_LFEJ01000012.1"/>
</dbReference>
<reference evidence="2 3" key="1">
    <citation type="submission" date="2015-06" db="EMBL/GenBank/DDBJ databases">
        <title>Genome sequencing of Cronobacter sp. strain DJ34 isolated from petroleum contaminated sludge of Duliajan Oil Fields, Assam, India.</title>
        <authorList>
            <person name="Pal S."/>
            <person name="Banerjee T.D."/>
            <person name="Roy A."/>
            <person name="Sar P."/>
            <person name="Kazy S.K."/>
        </authorList>
    </citation>
    <scope>NUCLEOTIDE SEQUENCE [LARGE SCALE GENOMIC DNA]</scope>
    <source>
        <strain evidence="2 3">DJ34</strain>
    </source>
</reference>
<evidence type="ECO:0000313" key="3">
    <source>
        <dbReference type="Proteomes" id="UP000037315"/>
    </source>
</evidence>
<dbReference type="Proteomes" id="UP000037315">
    <property type="component" value="Unassembled WGS sequence"/>
</dbReference>
<dbReference type="Pfam" id="PF00535">
    <property type="entry name" value="Glycos_transf_2"/>
    <property type="match status" value="1"/>
</dbReference>